<evidence type="ECO:0000256" key="6">
    <source>
        <dbReference type="ARBA" id="ARBA00023165"/>
    </source>
</evidence>
<sequence>MSTITQFPSGNTRYRIEFDYLARTFVVVTLVNSSNPALNRVLEVGRDYRFLNPTMIEMLVDQSGFDIVRIHRQTGTDLVVDFRNGSVLTASDLTNAELQAIHIAEEGRDQTVDLAKEYADAAGNSAGNAKDSEDEARRIAESIKASGLGYITRRSFEKGFNVTIWNEVLLWEEDGDYYRWDGGLPKTVPVGSTPETSGGVGLGAWVSVGDASLRADIAKPTGTNLIGTKTGNTVYSPEQPLGSTITQFPSGNTRYRIEFDYLARTFVVVTLVNSSNPALNRVLEVGRDYRFLNPTMIEMLVDQSGFDIVRIHRQTGTDLVVDFRNGSVLTASDLTNAELQAIHIAEEGRDQTVDLAKEYADAAGNSAGNAKDSEDEARRIAESIKASGLGYITRRSFEKGFNVTIWNEVLLWEEDGDYYRWDGGLPKTVPVGSTPETSGGVGLGAWVSVGDASLRADIAKPTGTNLIGTKTGNTVYSPEQPLGSTITQFPSGNTRYRIEFDYLARTFVVVTLVNSSNPALNRVLEVGRDYRFLNPTMIEMLVDQSGFDIVRIHRQTGTDLVVDFRNGSVLTASDLTNAELQAIHIAEEGRDQTVDLAKEYADAAGNSAGNAKDSEDEARRIAESIKASGLGYITRRSFEKGFNVTIWNEVLLWEEDGDYYRWDGGLPKTVPVGSTPETSGGVGLGAWVSVGDASLRADIAKPTGTNLIGTKTGNTVYSPEQPLG</sequence>
<proteinExistence type="predicted"/>
<keyword evidence="2" id="KW-0945">Host-virus interaction</keyword>
<dbReference type="Pfam" id="PF18668">
    <property type="entry name" value="Tail_spike_N"/>
    <property type="match status" value="3"/>
</dbReference>
<dbReference type="InterPro" id="IPR005604">
    <property type="entry name" value="Phage_T7_tail_fibre-like_N"/>
</dbReference>
<evidence type="ECO:0000259" key="9">
    <source>
        <dbReference type="Pfam" id="PF18668"/>
    </source>
</evidence>
<protein>
    <submittedName>
        <fullName evidence="10">Tail fiber protein</fullName>
    </submittedName>
</protein>
<comment type="subcellular location">
    <subcellularLocation>
        <location evidence="1">Virion</location>
    </subcellularLocation>
</comment>
<feature type="domain" description="Bacteriophage T7 tail fibre protein-like N-terminal" evidence="8">
    <location>
        <begin position="492"/>
        <end position="595"/>
    </location>
</feature>
<keyword evidence="3" id="KW-1227">Viral tail protein</keyword>
<evidence type="ECO:0000256" key="7">
    <source>
        <dbReference type="ARBA" id="ARBA00023296"/>
    </source>
</evidence>
<dbReference type="InterPro" id="IPR040775">
    <property type="entry name" value="Tail_spike_N"/>
</dbReference>
<evidence type="ECO:0000256" key="5">
    <source>
        <dbReference type="ARBA" id="ARBA00022844"/>
    </source>
</evidence>
<keyword evidence="5" id="KW-0946">Virion</keyword>
<evidence type="ECO:0000259" key="8">
    <source>
        <dbReference type="Pfam" id="PF03906"/>
    </source>
</evidence>
<keyword evidence="7" id="KW-1160">Virus entry into host cell</keyword>
<keyword evidence="4" id="KW-1161">Viral attachment to host cell</keyword>
<feature type="domain" description="Tail spike TSP1/Gp66 N-terminal" evidence="9">
    <location>
        <begin position="633"/>
        <end position="692"/>
    </location>
</feature>
<evidence type="ECO:0000256" key="1">
    <source>
        <dbReference type="ARBA" id="ARBA00004328"/>
    </source>
</evidence>
<reference evidence="10" key="1">
    <citation type="submission" date="2019-09" db="EMBL/GenBank/DDBJ databases">
        <authorList>
            <person name="Kumar P."/>
            <person name="Meghvansi M.K."/>
            <person name="Kamboj D.V."/>
        </authorList>
    </citation>
    <scope>NUCLEOTIDE SEQUENCE [LARGE SCALE GENOMIC DNA]</scope>
</reference>
<keyword evidence="6" id="KW-1233">Viral attachment to host adhesion receptor</keyword>
<feature type="domain" description="Bacteriophage T7 tail fibre protein-like N-terminal" evidence="8">
    <location>
        <begin position="251"/>
        <end position="354"/>
    </location>
</feature>
<gene>
    <name evidence="10" type="ORF">LS3_47</name>
</gene>
<organism evidence="10">
    <name type="scientific">Escherichia virus LS3</name>
    <dbReference type="NCBI Taxonomy" id="2743777"/>
    <lineage>
        <taxon>Viruses</taxon>
        <taxon>Duplodnaviria</taxon>
        <taxon>Heunggongvirae</taxon>
        <taxon>Uroviricota</taxon>
        <taxon>Caudoviricetes</taxon>
        <taxon>Autographivirales</taxon>
        <taxon>Autotranscriptaviridae</taxon>
        <taxon>Studiervirinae</taxon>
        <taxon>Kayfunavirus</taxon>
        <taxon>Kayfunavirus LS3</taxon>
    </lineage>
</organism>
<feature type="domain" description="Tail spike TSP1/Gp66 N-terminal" evidence="9">
    <location>
        <begin position="151"/>
        <end position="210"/>
    </location>
</feature>
<evidence type="ECO:0000256" key="3">
    <source>
        <dbReference type="ARBA" id="ARBA00022732"/>
    </source>
</evidence>
<evidence type="ECO:0000256" key="2">
    <source>
        <dbReference type="ARBA" id="ARBA00022581"/>
    </source>
</evidence>
<evidence type="ECO:0000256" key="4">
    <source>
        <dbReference type="ARBA" id="ARBA00022804"/>
    </source>
</evidence>
<dbReference type="GO" id="GO:0098015">
    <property type="term" value="C:virus tail"/>
    <property type="evidence" value="ECO:0007669"/>
    <property type="project" value="UniProtKB-KW"/>
</dbReference>
<dbReference type="GO" id="GO:0046718">
    <property type="term" value="P:symbiont entry into host cell"/>
    <property type="evidence" value="ECO:0007669"/>
    <property type="project" value="UniProtKB-KW"/>
</dbReference>
<feature type="domain" description="Tail spike TSP1/Gp66 N-terminal" evidence="9">
    <location>
        <begin position="392"/>
        <end position="451"/>
    </location>
</feature>
<dbReference type="Pfam" id="PF03906">
    <property type="entry name" value="Phage_T7_tail"/>
    <property type="match status" value="3"/>
</dbReference>
<dbReference type="EMBL" id="MN518893">
    <property type="protein sequence ID" value="QLF86377.1"/>
    <property type="molecule type" value="Genomic_DNA"/>
</dbReference>
<dbReference type="GO" id="GO:0098671">
    <property type="term" value="P:adhesion receptor-mediated virion attachment to host cell"/>
    <property type="evidence" value="ECO:0007669"/>
    <property type="project" value="UniProtKB-KW"/>
</dbReference>
<name>A0A7D5JV66_9CAUD</name>
<evidence type="ECO:0000313" key="10">
    <source>
        <dbReference type="EMBL" id="QLF86377.1"/>
    </source>
</evidence>
<accession>A0A7D5JV66</accession>
<dbReference type="Gene3D" id="2.10.10.80">
    <property type="match status" value="3"/>
</dbReference>
<feature type="domain" description="Bacteriophage T7 tail fibre protein-like N-terminal" evidence="8">
    <location>
        <begin position="10"/>
        <end position="113"/>
    </location>
</feature>